<evidence type="ECO:0000313" key="18">
    <source>
        <dbReference type="EMBL" id="TFZ41073.1"/>
    </source>
</evidence>
<dbReference type="InterPro" id="IPR020841">
    <property type="entry name" value="PKS_Beta-ketoAc_synthase_dom"/>
</dbReference>
<proteinExistence type="inferred from homology"/>
<evidence type="ECO:0000256" key="7">
    <source>
        <dbReference type="ARBA" id="ARBA00022832"/>
    </source>
</evidence>
<dbReference type="NCBIfam" id="NF004970">
    <property type="entry name" value="PRK06333.1"/>
    <property type="match status" value="1"/>
</dbReference>
<keyword evidence="9 14" id="KW-0275">Fatty acid biosynthesis</keyword>
<dbReference type="GO" id="GO:0005829">
    <property type="term" value="C:cytosol"/>
    <property type="evidence" value="ECO:0007669"/>
    <property type="project" value="TreeGrafter"/>
</dbReference>
<evidence type="ECO:0000256" key="8">
    <source>
        <dbReference type="ARBA" id="ARBA00023098"/>
    </source>
</evidence>
<dbReference type="InterPro" id="IPR014031">
    <property type="entry name" value="Ketoacyl_synth_C"/>
</dbReference>
<evidence type="ECO:0000256" key="12">
    <source>
        <dbReference type="ARBA" id="ARBA00047318"/>
    </source>
</evidence>
<dbReference type="NCBIfam" id="NF005589">
    <property type="entry name" value="PRK07314.1"/>
    <property type="match status" value="1"/>
</dbReference>
<dbReference type="OrthoDB" id="9808669at2"/>
<reference evidence="18 19" key="1">
    <citation type="submission" date="2019-03" db="EMBL/GenBank/DDBJ databases">
        <title>Draft genome sequence data and analysis of a Fermenting Bacterium, Soehngenia longevitae strain 1933PT, isolated from petroleum reservoir in Azerbaijan.</title>
        <authorList>
            <person name="Grouzdev D.S."/>
            <person name="Bidzhieva S.K."/>
            <person name="Sokolova D.S."/>
            <person name="Tourova T.P."/>
            <person name="Poltaraus A.B."/>
            <person name="Nazina T.N."/>
        </authorList>
    </citation>
    <scope>NUCLEOTIDE SEQUENCE [LARGE SCALE GENOMIC DNA]</scope>
    <source>
        <strain evidence="18 19">1933P</strain>
    </source>
</reference>
<evidence type="ECO:0000256" key="14">
    <source>
        <dbReference type="PIRNR" id="PIRNR000447"/>
    </source>
</evidence>
<dbReference type="UniPathway" id="UPA00094"/>
<evidence type="ECO:0000256" key="5">
    <source>
        <dbReference type="ARBA" id="ARBA00022516"/>
    </source>
</evidence>
<comment type="similarity">
    <text evidence="2 14 16">Belongs to the thiolase-like superfamily. Beta-ketoacyl-ACP synthases family.</text>
</comment>
<dbReference type="InterPro" id="IPR018201">
    <property type="entry name" value="Ketoacyl_synth_AS"/>
</dbReference>
<dbReference type="EMBL" id="SRIB01000003">
    <property type="protein sequence ID" value="TFZ41073.1"/>
    <property type="molecule type" value="Genomic_DNA"/>
</dbReference>
<dbReference type="PANTHER" id="PTHR11712:SF336">
    <property type="entry name" value="3-OXOACYL-[ACYL-CARRIER-PROTEIN] SYNTHASE, MITOCHONDRIAL"/>
    <property type="match status" value="1"/>
</dbReference>
<comment type="pathway">
    <text evidence="1 14">Lipid metabolism; fatty acid biosynthesis.</text>
</comment>
<dbReference type="Gene3D" id="3.40.47.10">
    <property type="match status" value="1"/>
</dbReference>
<comment type="function">
    <text evidence="11 14">Involved in the type II fatty acid elongation cycle. Catalyzes the elongation of a wide range of acyl-ACP by the addition of two carbons from malonyl-ACP to an acyl acceptor. Can efficiently catalyze the conversion of palmitoleoyl-ACP (cis-hexadec-9-enoyl-ACP) to cis-vaccenoyl-ACP (cis-octadec-11-enoyl-ACP), an essential step in the thermal regulation of fatty acid composition.</text>
</comment>
<dbReference type="PROSITE" id="PS00606">
    <property type="entry name" value="KS3_1"/>
    <property type="match status" value="1"/>
</dbReference>
<dbReference type="Proteomes" id="UP000298381">
    <property type="component" value="Unassembled WGS sequence"/>
</dbReference>
<evidence type="ECO:0000256" key="6">
    <source>
        <dbReference type="ARBA" id="ARBA00022679"/>
    </source>
</evidence>
<sequence>MSDRRVVITGLGAVSPVGIGKDSFWDSLTNGKSGIDYITKFDTKDFDVKIGAEVKDFDPTLYMDKKESKRMDLFTQYAVAGTHLAFKDAKLSSDDLDSNRTGIIIGSGIGGISTFETEKEKLMTKGPNRVSPFFIPMMISNMAAGQVAISFNIKGPSMTITTACASGTHAIGEAFRMIKLGVIDAAVTGGTEAAISPMAVAGFTSMKALSTRNDEPRKASRPFDKDRDGFVIGEGAGILIIEELEHALKRNATIYAEIVGYGATTDAFHITQPDPNADGARVAMQLALLEANVPLDEVDYINAHGTSTYYNDKLETLAIKDLFKEHAKDINISSTKSMTGHLLGAAGGIEAIATALAIKESTIPPTINYEVKDEECDLNYTPNVKVNREIRYALSNSLGFGGHNASILLKSYK</sequence>
<comment type="catalytic activity">
    <reaction evidence="13 14">
        <text>a fatty acyl-[ACP] + malonyl-[ACP] + H(+) = a 3-oxoacyl-[ACP] + holo-[ACP] + CO2</text>
        <dbReference type="Rhea" id="RHEA:22836"/>
        <dbReference type="Rhea" id="RHEA-COMP:9623"/>
        <dbReference type="Rhea" id="RHEA-COMP:9685"/>
        <dbReference type="Rhea" id="RHEA-COMP:9916"/>
        <dbReference type="Rhea" id="RHEA-COMP:14125"/>
        <dbReference type="ChEBI" id="CHEBI:15378"/>
        <dbReference type="ChEBI" id="CHEBI:16526"/>
        <dbReference type="ChEBI" id="CHEBI:64479"/>
        <dbReference type="ChEBI" id="CHEBI:78449"/>
        <dbReference type="ChEBI" id="CHEBI:78776"/>
        <dbReference type="ChEBI" id="CHEBI:138651"/>
    </reaction>
</comment>
<evidence type="ECO:0000256" key="13">
    <source>
        <dbReference type="ARBA" id="ARBA00047659"/>
    </source>
</evidence>
<keyword evidence="6 14" id="KW-0808">Transferase</keyword>
<dbReference type="CDD" id="cd00834">
    <property type="entry name" value="KAS_I_II"/>
    <property type="match status" value="1"/>
</dbReference>
<keyword evidence="10 14" id="KW-0012">Acyltransferase</keyword>
<organism evidence="18 19">
    <name type="scientific">Soehngenia longivitae</name>
    <dbReference type="NCBI Taxonomy" id="2562294"/>
    <lineage>
        <taxon>Bacteria</taxon>
        <taxon>Bacillati</taxon>
        <taxon>Bacillota</taxon>
        <taxon>Tissierellia</taxon>
        <taxon>Tissierellales</taxon>
        <taxon>Tissierellaceae</taxon>
        <taxon>Soehngenia</taxon>
    </lineage>
</organism>
<dbReference type="GO" id="GO:0004315">
    <property type="term" value="F:3-oxoacyl-[acyl-carrier-protein] synthase activity"/>
    <property type="evidence" value="ECO:0007669"/>
    <property type="project" value="UniProtKB-UniRule"/>
</dbReference>
<feature type="active site" description="For beta-ketoacyl synthase activity" evidence="15">
    <location>
        <position position="164"/>
    </location>
</feature>
<evidence type="ECO:0000256" key="1">
    <source>
        <dbReference type="ARBA" id="ARBA00005194"/>
    </source>
</evidence>
<dbReference type="EC" id="2.3.1.179" evidence="3 14"/>
<dbReference type="GO" id="GO:0006633">
    <property type="term" value="P:fatty acid biosynthetic process"/>
    <property type="evidence" value="ECO:0007669"/>
    <property type="project" value="UniProtKB-UniRule"/>
</dbReference>
<evidence type="ECO:0000256" key="4">
    <source>
        <dbReference type="ARBA" id="ARBA00014657"/>
    </source>
</evidence>
<accession>A0A4Z0D891</accession>
<evidence type="ECO:0000313" key="19">
    <source>
        <dbReference type="Proteomes" id="UP000298381"/>
    </source>
</evidence>
<dbReference type="NCBIfam" id="TIGR03150">
    <property type="entry name" value="fabF"/>
    <property type="match status" value="1"/>
</dbReference>
<evidence type="ECO:0000256" key="2">
    <source>
        <dbReference type="ARBA" id="ARBA00008467"/>
    </source>
</evidence>
<comment type="catalytic activity">
    <reaction evidence="12 14">
        <text>(9Z)-hexadecenoyl-[ACP] + malonyl-[ACP] + H(+) = 3-oxo-(11Z)-octadecenoyl-[ACP] + holo-[ACP] + CO2</text>
        <dbReference type="Rhea" id="RHEA:55040"/>
        <dbReference type="Rhea" id="RHEA-COMP:9623"/>
        <dbReference type="Rhea" id="RHEA-COMP:9685"/>
        <dbReference type="Rhea" id="RHEA-COMP:10800"/>
        <dbReference type="Rhea" id="RHEA-COMP:14074"/>
        <dbReference type="ChEBI" id="CHEBI:15378"/>
        <dbReference type="ChEBI" id="CHEBI:16526"/>
        <dbReference type="ChEBI" id="CHEBI:64479"/>
        <dbReference type="ChEBI" id="CHEBI:78449"/>
        <dbReference type="ChEBI" id="CHEBI:83989"/>
        <dbReference type="ChEBI" id="CHEBI:138538"/>
        <dbReference type="EC" id="2.3.1.179"/>
    </reaction>
</comment>
<dbReference type="InterPro" id="IPR014030">
    <property type="entry name" value="Ketoacyl_synth_N"/>
</dbReference>
<dbReference type="FunFam" id="3.40.47.10:FF:000009">
    <property type="entry name" value="3-oxoacyl-[acyl-carrier-protein] synthase 2"/>
    <property type="match status" value="1"/>
</dbReference>
<protein>
    <recommendedName>
        <fullName evidence="4 14">3-oxoacyl-[acyl-carrier-protein] synthase 2</fullName>
        <ecNumber evidence="3 14">2.3.1.179</ecNumber>
    </recommendedName>
</protein>
<dbReference type="RefSeq" id="WP_135270554.1">
    <property type="nucleotide sequence ID" value="NZ_SRIB01000003.1"/>
</dbReference>
<evidence type="ECO:0000256" key="15">
    <source>
        <dbReference type="PIRSR" id="PIRSR000447-1"/>
    </source>
</evidence>
<dbReference type="AlphaFoldDB" id="A0A4Z0D891"/>
<dbReference type="PROSITE" id="PS52004">
    <property type="entry name" value="KS3_2"/>
    <property type="match status" value="1"/>
</dbReference>
<dbReference type="InterPro" id="IPR017568">
    <property type="entry name" value="3-oxoacyl-ACP_synth-2"/>
</dbReference>
<dbReference type="SUPFAM" id="SSF53901">
    <property type="entry name" value="Thiolase-like"/>
    <property type="match status" value="2"/>
</dbReference>
<dbReference type="InterPro" id="IPR016039">
    <property type="entry name" value="Thiolase-like"/>
</dbReference>
<gene>
    <name evidence="18" type="primary">fabF</name>
    <name evidence="18" type="ORF">E4100_02960</name>
</gene>
<feature type="domain" description="Ketosynthase family 3 (KS3)" evidence="17">
    <location>
        <begin position="3"/>
        <end position="411"/>
    </location>
</feature>
<evidence type="ECO:0000256" key="10">
    <source>
        <dbReference type="ARBA" id="ARBA00023315"/>
    </source>
</evidence>
<evidence type="ECO:0000256" key="11">
    <source>
        <dbReference type="ARBA" id="ARBA00024006"/>
    </source>
</evidence>
<keyword evidence="8" id="KW-0443">Lipid metabolism</keyword>
<dbReference type="SMART" id="SM00825">
    <property type="entry name" value="PKS_KS"/>
    <property type="match status" value="1"/>
</dbReference>
<dbReference type="InterPro" id="IPR000794">
    <property type="entry name" value="Beta-ketoacyl_synthase"/>
</dbReference>
<name>A0A4Z0D891_9FIRM</name>
<dbReference type="Pfam" id="PF00109">
    <property type="entry name" value="ketoacyl-synt"/>
    <property type="match status" value="1"/>
</dbReference>
<evidence type="ECO:0000256" key="16">
    <source>
        <dbReference type="RuleBase" id="RU003694"/>
    </source>
</evidence>
<dbReference type="PIRSF" id="PIRSF000447">
    <property type="entry name" value="KAS_II"/>
    <property type="match status" value="1"/>
</dbReference>
<dbReference type="PANTHER" id="PTHR11712">
    <property type="entry name" value="POLYKETIDE SYNTHASE-RELATED"/>
    <property type="match status" value="1"/>
</dbReference>
<evidence type="ECO:0000256" key="3">
    <source>
        <dbReference type="ARBA" id="ARBA00012356"/>
    </source>
</evidence>
<keyword evidence="5 14" id="KW-0444">Lipid biosynthesis</keyword>
<keyword evidence="7" id="KW-0276">Fatty acid metabolism</keyword>
<evidence type="ECO:0000259" key="17">
    <source>
        <dbReference type="PROSITE" id="PS52004"/>
    </source>
</evidence>
<dbReference type="Pfam" id="PF02801">
    <property type="entry name" value="Ketoacyl-synt_C"/>
    <property type="match status" value="1"/>
</dbReference>
<keyword evidence="19" id="KW-1185">Reference proteome</keyword>
<comment type="caution">
    <text evidence="18">The sequence shown here is derived from an EMBL/GenBank/DDBJ whole genome shotgun (WGS) entry which is preliminary data.</text>
</comment>
<evidence type="ECO:0000256" key="9">
    <source>
        <dbReference type="ARBA" id="ARBA00023160"/>
    </source>
</evidence>